<keyword evidence="7" id="KW-0132">Cell division</keyword>
<sequence length="440" mass="51550">MQNDDLNSWLKVVAENKITTKNTWKSTLITHFKDMKQFKDLKGINFQKASCTLDGCIKVYSTRVDDVSEEATKLLDGFNIEDSKKKFFKKKDIKTIETNLSNINIKNTKLQIFRDSTFLSLEKKSENFLLLNTLNISNDGVLRMYSCNSQKEIKMCNLKIEKINLEGKILCPTFLKIGQFENLVEDNMEIENVNNIEINNEDFEYEEELEEINQQKPIFKKTEYSYFKQWAGPTHWKLRSKKNEKILSSEKKSEKFLINFMEEINEDLILQNGNSLIELSTIESRKNVNNNLPEDYNLEKEDLYHFNILNGTFNENKTTNLVEEDEQMYSLLNEPNVIIDEPVDEVITEIQQEDTKMPFIFRREQKKVDIKKLKNNILTDIKTNKNSKLSDICKNVPKMYDAKEKKDISIHFCIVSLLHVANEKNLELVQMGNDVIIKPN</sequence>
<name>A0AAX4JGA5_9MICR</name>
<dbReference type="AlphaFoldDB" id="A0AAX4JGA5"/>
<dbReference type="PANTHER" id="PTHR13108">
    <property type="entry name" value="CONDENSIN COMPLEX SUBUNIT 2"/>
    <property type="match status" value="1"/>
</dbReference>
<comment type="similarity">
    <text evidence="3">Belongs to the CND2 (condensin subunit 2) family.</text>
</comment>
<keyword evidence="5" id="KW-0158">Chromosome</keyword>
<protein>
    <recommendedName>
        <fullName evidence="4">Condensin complex subunit 2</fullName>
    </recommendedName>
</protein>
<dbReference type="EMBL" id="CP142737">
    <property type="protein sequence ID" value="WUR05080.1"/>
    <property type="molecule type" value="Genomic_DNA"/>
</dbReference>
<reference evidence="11" key="1">
    <citation type="journal article" date="2024" name="BMC Genomics">
        <title>Functional annotation of a divergent genome using sequence and structure-based similarity.</title>
        <authorList>
            <person name="Svedberg D."/>
            <person name="Winiger R.R."/>
            <person name="Berg A."/>
            <person name="Sharma H."/>
            <person name="Tellgren-Roth C."/>
            <person name="Debrunner-Vossbrinck B.A."/>
            <person name="Vossbrinck C.R."/>
            <person name="Barandun J."/>
        </authorList>
    </citation>
    <scope>NUCLEOTIDE SEQUENCE</scope>
    <source>
        <strain evidence="11">Illinois isolate</strain>
    </source>
</reference>
<dbReference type="GO" id="GO:0000796">
    <property type="term" value="C:condensin complex"/>
    <property type="evidence" value="ECO:0007669"/>
    <property type="project" value="InterPro"/>
</dbReference>
<dbReference type="Proteomes" id="UP001334084">
    <property type="component" value="Chromosome 12"/>
</dbReference>
<dbReference type="GeneID" id="90542927"/>
<keyword evidence="8" id="KW-0498">Mitosis</keyword>
<dbReference type="GO" id="GO:0007076">
    <property type="term" value="P:mitotic chromosome condensation"/>
    <property type="evidence" value="ECO:0007669"/>
    <property type="project" value="InterPro"/>
</dbReference>
<dbReference type="PANTHER" id="PTHR13108:SF9">
    <property type="entry name" value="CONDENSIN COMPLEX SUBUNIT 2"/>
    <property type="match status" value="1"/>
</dbReference>
<keyword evidence="10" id="KW-0131">Cell cycle</keyword>
<gene>
    <name evidence="11" type="ORF">VNE69_12065</name>
</gene>
<evidence type="ECO:0000256" key="5">
    <source>
        <dbReference type="ARBA" id="ARBA00022454"/>
    </source>
</evidence>
<evidence type="ECO:0000313" key="11">
    <source>
        <dbReference type="EMBL" id="WUR05080.1"/>
    </source>
</evidence>
<keyword evidence="12" id="KW-1185">Reference proteome</keyword>
<evidence type="ECO:0000256" key="7">
    <source>
        <dbReference type="ARBA" id="ARBA00022618"/>
    </source>
</evidence>
<accession>A0AAX4JGA5</accession>
<dbReference type="KEGG" id="vnx:VNE69_12065"/>
<dbReference type="RefSeq" id="XP_065331225.1">
    <property type="nucleotide sequence ID" value="XM_065475153.1"/>
</dbReference>
<dbReference type="GO" id="GO:0051301">
    <property type="term" value="P:cell division"/>
    <property type="evidence" value="ECO:0007669"/>
    <property type="project" value="UniProtKB-KW"/>
</dbReference>
<evidence type="ECO:0000256" key="10">
    <source>
        <dbReference type="ARBA" id="ARBA00023306"/>
    </source>
</evidence>
<evidence type="ECO:0000256" key="1">
    <source>
        <dbReference type="ARBA" id="ARBA00004286"/>
    </source>
</evidence>
<evidence type="ECO:0000256" key="8">
    <source>
        <dbReference type="ARBA" id="ARBA00022776"/>
    </source>
</evidence>
<evidence type="ECO:0000256" key="2">
    <source>
        <dbReference type="ARBA" id="ARBA00004496"/>
    </source>
</evidence>
<keyword evidence="9" id="KW-0226">DNA condensation</keyword>
<dbReference type="GO" id="GO:0005737">
    <property type="term" value="C:cytoplasm"/>
    <property type="evidence" value="ECO:0007669"/>
    <property type="project" value="UniProtKB-SubCell"/>
</dbReference>
<evidence type="ECO:0000256" key="6">
    <source>
        <dbReference type="ARBA" id="ARBA00022490"/>
    </source>
</evidence>
<evidence type="ECO:0000256" key="9">
    <source>
        <dbReference type="ARBA" id="ARBA00023067"/>
    </source>
</evidence>
<keyword evidence="6" id="KW-0963">Cytoplasm</keyword>
<comment type="subcellular location">
    <subcellularLocation>
        <location evidence="1">Chromosome</location>
    </subcellularLocation>
    <subcellularLocation>
        <location evidence="2">Cytoplasm</location>
    </subcellularLocation>
</comment>
<dbReference type="Pfam" id="PF05786">
    <property type="entry name" value="Cnd2"/>
    <property type="match status" value="3"/>
</dbReference>
<dbReference type="InterPro" id="IPR022816">
    <property type="entry name" value="Condensin_barren_su2"/>
</dbReference>
<dbReference type="GO" id="GO:0003682">
    <property type="term" value="F:chromatin binding"/>
    <property type="evidence" value="ECO:0007669"/>
    <property type="project" value="TreeGrafter"/>
</dbReference>
<proteinExistence type="inferred from homology"/>
<evidence type="ECO:0000256" key="3">
    <source>
        <dbReference type="ARBA" id="ARBA00009471"/>
    </source>
</evidence>
<evidence type="ECO:0000256" key="4">
    <source>
        <dbReference type="ARBA" id="ARBA00016065"/>
    </source>
</evidence>
<organism evidence="11 12">
    <name type="scientific">Vairimorpha necatrix</name>
    <dbReference type="NCBI Taxonomy" id="6039"/>
    <lineage>
        <taxon>Eukaryota</taxon>
        <taxon>Fungi</taxon>
        <taxon>Fungi incertae sedis</taxon>
        <taxon>Microsporidia</taxon>
        <taxon>Nosematidae</taxon>
        <taxon>Vairimorpha</taxon>
    </lineage>
</organism>
<evidence type="ECO:0000313" key="12">
    <source>
        <dbReference type="Proteomes" id="UP001334084"/>
    </source>
</evidence>